<protein>
    <recommendedName>
        <fullName evidence="4">TF-B3 domain-containing protein</fullName>
    </recommendedName>
</protein>
<dbReference type="EMBL" id="CM000851">
    <property type="protein sequence ID" value="KRH00332.1"/>
    <property type="molecule type" value="Genomic_DNA"/>
</dbReference>
<dbReference type="AlphaFoldDB" id="A0A0R0F250"/>
<evidence type="ECO:0000313" key="3">
    <source>
        <dbReference type="Proteomes" id="UP000008827"/>
    </source>
</evidence>
<keyword evidence="3" id="KW-1185">Reference proteome</keyword>
<dbReference type="Gramene" id="KRH00332">
    <property type="protein sequence ID" value="KRH00332"/>
    <property type="gene ID" value="GLYMA_18G207000"/>
</dbReference>
<accession>A0A0R0F250</accession>
<reference evidence="1" key="3">
    <citation type="submission" date="2018-07" db="EMBL/GenBank/DDBJ databases">
        <title>WGS assembly of Glycine max.</title>
        <authorList>
            <person name="Schmutz J."/>
            <person name="Cannon S."/>
            <person name="Schlueter J."/>
            <person name="Ma J."/>
            <person name="Mitros T."/>
            <person name="Nelson W."/>
            <person name="Hyten D."/>
            <person name="Song Q."/>
            <person name="Thelen J."/>
            <person name="Cheng J."/>
            <person name="Xu D."/>
            <person name="Hellsten U."/>
            <person name="May G."/>
            <person name="Yu Y."/>
            <person name="Sakurai T."/>
            <person name="Umezawa T."/>
            <person name="Bhattacharyya M."/>
            <person name="Sandhu D."/>
            <person name="Valliyodan B."/>
            <person name="Lindquist E."/>
            <person name="Peto M."/>
            <person name="Grant D."/>
            <person name="Shu S."/>
            <person name="Goodstein D."/>
            <person name="Barry K."/>
            <person name="Futrell-Griggs M."/>
            <person name="Abernathy B."/>
            <person name="Du J."/>
            <person name="Tian Z."/>
            <person name="Zhu L."/>
            <person name="Gill N."/>
            <person name="Joshi T."/>
            <person name="Libault M."/>
            <person name="Sethuraman A."/>
            <person name="Zhang X."/>
            <person name="Shinozaki K."/>
            <person name="Nguyen H."/>
            <person name="Wing R."/>
            <person name="Cregan P."/>
            <person name="Specht J."/>
            <person name="Grimwood J."/>
            <person name="Rokhsar D."/>
            <person name="Stacey G."/>
            <person name="Shoemaker R."/>
            <person name="Jackson S."/>
        </authorList>
    </citation>
    <scope>NUCLEOTIDE SEQUENCE</scope>
    <source>
        <tissue evidence="1">Callus</tissue>
    </source>
</reference>
<evidence type="ECO:0000313" key="1">
    <source>
        <dbReference type="EMBL" id="KRH00332.1"/>
    </source>
</evidence>
<evidence type="ECO:0000313" key="2">
    <source>
        <dbReference type="EnsemblPlants" id="KRH00332"/>
    </source>
</evidence>
<organism evidence="1">
    <name type="scientific">Glycine max</name>
    <name type="common">Soybean</name>
    <name type="synonym">Glycine hispida</name>
    <dbReference type="NCBI Taxonomy" id="3847"/>
    <lineage>
        <taxon>Eukaryota</taxon>
        <taxon>Viridiplantae</taxon>
        <taxon>Streptophyta</taxon>
        <taxon>Embryophyta</taxon>
        <taxon>Tracheophyta</taxon>
        <taxon>Spermatophyta</taxon>
        <taxon>Magnoliopsida</taxon>
        <taxon>eudicotyledons</taxon>
        <taxon>Gunneridae</taxon>
        <taxon>Pentapetalae</taxon>
        <taxon>rosids</taxon>
        <taxon>fabids</taxon>
        <taxon>Fabales</taxon>
        <taxon>Fabaceae</taxon>
        <taxon>Papilionoideae</taxon>
        <taxon>50 kb inversion clade</taxon>
        <taxon>NPAAA clade</taxon>
        <taxon>indigoferoid/millettioid clade</taxon>
        <taxon>Phaseoleae</taxon>
        <taxon>Glycine</taxon>
        <taxon>Glycine subgen. Soja</taxon>
    </lineage>
</organism>
<dbReference type="EnsemblPlants" id="KRH00332">
    <property type="protein sequence ID" value="KRH00332"/>
    <property type="gene ID" value="GLYMA_18G207000"/>
</dbReference>
<reference evidence="2" key="2">
    <citation type="submission" date="2018-02" db="UniProtKB">
        <authorList>
            <consortium name="EnsemblPlants"/>
        </authorList>
    </citation>
    <scope>IDENTIFICATION</scope>
    <source>
        <strain evidence="2">Williams 82</strain>
    </source>
</reference>
<evidence type="ECO:0008006" key="4">
    <source>
        <dbReference type="Google" id="ProtNLM"/>
    </source>
</evidence>
<reference evidence="1 2" key="1">
    <citation type="journal article" date="2010" name="Nature">
        <title>Genome sequence of the palaeopolyploid soybean.</title>
        <authorList>
            <person name="Schmutz J."/>
            <person name="Cannon S.B."/>
            <person name="Schlueter J."/>
            <person name="Ma J."/>
            <person name="Mitros T."/>
            <person name="Nelson W."/>
            <person name="Hyten D.L."/>
            <person name="Song Q."/>
            <person name="Thelen J.J."/>
            <person name="Cheng J."/>
            <person name="Xu D."/>
            <person name="Hellsten U."/>
            <person name="May G.D."/>
            <person name="Yu Y."/>
            <person name="Sakurai T."/>
            <person name="Umezawa T."/>
            <person name="Bhattacharyya M.K."/>
            <person name="Sandhu D."/>
            <person name="Valliyodan B."/>
            <person name="Lindquist E."/>
            <person name="Peto M."/>
            <person name="Grant D."/>
            <person name="Shu S."/>
            <person name="Goodstein D."/>
            <person name="Barry K."/>
            <person name="Futrell-Griggs M."/>
            <person name="Abernathy B."/>
            <person name="Du J."/>
            <person name="Tian Z."/>
            <person name="Zhu L."/>
            <person name="Gill N."/>
            <person name="Joshi T."/>
            <person name="Libault M."/>
            <person name="Sethuraman A."/>
            <person name="Zhang X.-C."/>
            <person name="Shinozaki K."/>
            <person name="Nguyen H.T."/>
            <person name="Wing R.A."/>
            <person name="Cregan P."/>
            <person name="Specht J."/>
            <person name="Grimwood J."/>
            <person name="Rokhsar D."/>
            <person name="Stacey G."/>
            <person name="Shoemaker R.C."/>
            <person name="Jackson S.A."/>
        </authorList>
    </citation>
    <scope>NUCLEOTIDE SEQUENCE [LARGE SCALE GENOMIC DNA]</scope>
    <source>
        <strain evidence="2">cv. Williams 82</strain>
        <tissue evidence="1">Callus</tissue>
    </source>
</reference>
<proteinExistence type="predicted"/>
<name>A0A0R0F250_SOYBN</name>
<dbReference type="Proteomes" id="UP000008827">
    <property type="component" value="Chromosome 18"/>
</dbReference>
<dbReference type="InParanoid" id="A0A0R0F250"/>
<sequence>MSRSGRWIDVNPELEHLLANAPKPEEQMEWKELARKIQDTTAPPEAIFMTASARDQIFEEVGKIYAIKFKDVRGSLWHLVDRDDTYHTIVYNQDLDQPDIVAGWTTLCQFYPLIEDHLVLLQHYVPGLVTFKVFLTKKKISCSSLDVPSAMYYFLKDKGWYNLHLENIAECRLVFNHYRKSLKIGARWKQLCETLSLAAGTKIVFEFINPRINRVLYWLYL</sequence>
<gene>
    <name evidence="1" type="ORF">GLYMA_18G207000</name>
</gene>